<dbReference type="UniPathway" id="UPA00079"/>
<protein>
    <recommendedName>
        <fullName evidence="3">Putative 2-succinyl-6-hydroxy-2,4-cyclohexadiene-1-carboxylate synthase</fullName>
        <shortName evidence="3">SHCHC synthase</shortName>
        <ecNumber evidence="3">4.2.99.20</ecNumber>
    </recommendedName>
</protein>
<dbReference type="PANTHER" id="PTHR42916:SF1">
    <property type="entry name" value="PROTEIN PHYLLO, CHLOROPLASTIC"/>
    <property type="match status" value="1"/>
</dbReference>
<accession>A0A4R6UB58</accession>
<comment type="caution">
    <text evidence="5">The sequence shown here is derived from an EMBL/GenBank/DDBJ whole genome shotgun (WGS) entry which is preliminary data.</text>
</comment>
<dbReference type="SUPFAM" id="SSF53474">
    <property type="entry name" value="alpha/beta-Hydrolases"/>
    <property type="match status" value="1"/>
</dbReference>
<evidence type="ECO:0000259" key="4">
    <source>
        <dbReference type="Pfam" id="PF00561"/>
    </source>
</evidence>
<dbReference type="PRINTS" id="PR00111">
    <property type="entry name" value="ABHYDROLASE"/>
</dbReference>
<evidence type="ECO:0000256" key="3">
    <source>
        <dbReference type="HAMAP-Rule" id="MF_01660"/>
    </source>
</evidence>
<comment type="similarity">
    <text evidence="3">Belongs to the AB hydrolase superfamily. MenH family.</text>
</comment>
<reference evidence="5 6" key="1">
    <citation type="submission" date="2019-03" db="EMBL/GenBank/DDBJ databases">
        <title>Genomic Encyclopedia of Type Strains, Phase IV (KMG-IV): sequencing the most valuable type-strain genomes for metagenomic binning, comparative biology and taxonomic classification.</title>
        <authorList>
            <person name="Goeker M."/>
        </authorList>
    </citation>
    <scope>NUCLEOTIDE SEQUENCE [LARGE SCALE GENOMIC DNA]</scope>
    <source>
        <strain evidence="5 6">DSM 28697</strain>
    </source>
</reference>
<evidence type="ECO:0000313" key="5">
    <source>
        <dbReference type="EMBL" id="TDQ40304.1"/>
    </source>
</evidence>
<comment type="subunit">
    <text evidence="3">Monomer.</text>
</comment>
<keyword evidence="6" id="KW-1185">Reference proteome</keyword>
<dbReference type="AlphaFoldDB" id="A0A4R6UB58"/>
<name>A0A4R6UB58_9BACI</name>
<comment type="pathway">
    <text evidence="3">Quinol/quinone metabolism; menaquinone biosynthesis.</text>
</comment>
<dbReference type="Pfam" id="PF00561">
    <property type="entry name" value="Abhydrolase_1"/>
    <property type="match status" value="1"/>
</dbReference>
<gene>
    <name evidence="3" type="primary">menH</name>
    <name evidence="5" type="ORF">EV213_10620</name>
</gene>
<evidence type="ECO:0000313" key="6">
    <source>
        <dbReference type="Proteomes" id="UP000295632"/>
    </source>
</evidence>
<sequence length="288" mass="32108">MYFQAKDISYHYHDQGSKGGQTLLLLHGFTASLEAWEPFVSLWSQHARVVSVDLPGHGKTMVPADPSRVQVQSIAEDLCALLDALDIQEAIILGYSMGGRVALAFGSMFPEKTTRLVLESASPGLRTESEREQRKTQDNQLAEKIKQSGMPAFVAYWRNIELFASQKNLPQSVREHLDQQRLQNSVNGLAVSLQGMGTGAQDSYWEALSFMKMPVILVVGELDHKFRAIAEEMHAILPNATLQVCQNAGHAIHLESPAWFATIVMDMIHQQRKDEDHCHGKSSSHMTK</sequence>
<proteinExistence type="inferred from homology"/>
<keyword evidence="2 3" id="KW-0456">Lyase</keyword>
<dbReference type="RefSeq" id="WP_243740043.1">
    <property type="nucleotide sequence ID" value="NZ_SNYJ01000006.1"/>
</dbReference>
<keyword evidence="1 3" id="KW-0474">Menaquinone biosynthesis</keyword>
<dbReference type="NCBIfam" id="TIGR03695">
    <property type="entry name" value="menH_SHCHC"/>
    <property type="match status" value="1"/>
</dbReference>
<dbReference type="InterPro" id="IPR029058">
    <property type="entry name" value="AB_hydrolase_fold"/>
</dbReference>
<dbReference type="Proteomes" id="UP000295632">
    <property type="component" value="Unassembled WGS sequence"/>
</dbReference>
<comment type="catalytic activity">
    <reaction evidence="3">
        <text>5-enolpyruvoyl-6-hydroxy-2-succinyl-cyclohex-3-ene-1-carboxylate = (1R,6R)-6-hydroxy-2-succinyl-cyclohexa-2,4-diene-1-carboxylate + pyruvate</text>
        <dbReference type="Rhea" id="RHEA:25597"/>
        <dbReference type="ChEBI" id="CHEBI:15361"/>
        <dbReference type="ChEBI" id="CHEBI:58689"/>
        <dbReference type="ChEBI" id="CHEBI:58818"/>
        <dbReference type="EC" id="4.2.99.20"/>
    </reaction>
</comment>
<dbReference type="EC" id="4.2.99.20" evidence="3"/>
<dbReference type="UniPathway" id="UPA01057">
    <property type="reaction ID" value="UER00900"/>
</dbReference>
<dbReference type="EMBL" id="SNYJ01000006">
    <property type="protein sequence ID" value="TDQ40304.1"/>
    <property type="molecule type" value="Genomic_DNA"/>
</dbReference>
<dbReference type="PANTHER" id="PTHR42916">
    <property type="entry name" value="2-SUCCINYL-5-ENOLPYRUVYL-6-HYDROXY-3-CYCLOHEXENE-1-CARBOXYLATE SYNTHASE"/>
    <property type="match status" value="1"/>
</dbReference>
<comment type="pathway">
    <text evidence="3">Quinol/quinone metabolism; 1,4-dihydroxy-2-naphthoate biosynthesis; 1,4-dihydroxy-2-naphthoate from chorismate: step 3/7.</text>
</comment>
<dbReference type="HAMAP" id="MF_01660">
    <property type="entry name" value="MenH"/>
    <property type="match status" value="1"/>
</dbReference>
<dbReference type="GO" id="GO:0009234">
    <property type="term" value="P:menaquinone biosynthetic process"/>
    <property type="evidence" value="ECO:0007669"/>
    <property type="project" value="UniProtKB-UniRule"/>
</dbReference>
<organism evidence="5 6">
    <name type="scientific">Aureibacillus halotolerans</name>
    <dbReference type="NCBI Taxonomy" id="1508390"/>
    <lineage>
        <taxon>Bacteria</taxon>
        <taxon>Bacillati</taxon>
        <taxon>Bacillota</taxon>
        <taxon>Bacilli</taxon>
        <taxon>Bacillales</taxon>
        <taxon>Bacillaceae</taxon>
        <taxon>Aureibacillus</taxon>
    </lineage>
</organism>
<evidence type="ECO:0000256" key="2">
    <source>
        <dbReference type="ARBA" id="ARBA00023239"/>
    </source>
</evidence>
<dbReference type="GO" id="GO:0070205">
    <property type="term" value="F:2-succinyl-6-hydroxy-2,4-cyclohexadiene-1-carboxylate synthase activity"/>
    <property type="evidence" value="ECO:0007669"/>
    <property type="project" value="UniProtKB-UniRule"/>
</dbReference>
<dbReference type="Gene3D" id="3.40.50.1820">
    <property type="entry name" value="alpha/beta hydrolase"/>
    <property type="match status" value="1"/>
</dbReference>
<dbReference type="InterPro" id="IPR000073">
    <property type="entry name" value="AB_hydrolase_1"/>
</dbReference>
<feature type="domain" description="AB hydrolase-1" evidence="4">
    <location>
        <begin position="22"/>
        <end position="257"/>
    </location>
</feature>
<comment type="function">
    <text evidence="3">Catalyzes a proton abstraction reaction that results in 2,5-elimination of pyruvate from 2-succinyl-5-enolpyruvyl-6-hydroxy-3-cyclohexene-1-carboxylate (SEPHCHC) and the formation of 2-succinyl-6-hydroxy-2,4-cyclohexadiene-1-carboxylate (SHCHC).</text>
</comment>
<dbReference type="InterPro" id="IPR022485">
    <property type="entry name" value="SHCHC_synthase_MenH"/>
</dbReference>
<evidence type="ECO:0000256" key="1">
    <source>
        <dbReference type="ARBA" id="ARBA00022428"/>
    </source>
</evidence>